<dbReference type="EC" id="2.7.13.3" evidence="2"/>
<comment type="caution">
    <text evidence="9">The sequence shown here is derived from an EMBL/GenBank/DDBJ whole genome shotgun (WGS) entry which is preliminary data.</text>
</comment>
<keyword evidence="3" id="KW-0808">Transferase</keyword>
<dbReference type="Proteomes" id="UP000342300">
    <property type="component" value="Unassembled WGS sequence"/>
</dbReference>
<evidence type="ECO:0000256" key="1">
    <source>
        <dbReference type="ARBA" id="ARBA00000085"/>
    </source>
</evidence>
<dbReference type="InterPro" id="IPR004358">
    <property type="entry name" value="Sig_transdc_His_kin-like_C"/>
</dbReference>
<dbReference type="SUPFAM" id="SSF55874">
    <property type="entry name" value="ATPase domain of HSP90 chaperone/DNA topoisomerase II/histidine kinase"/>
    <property type="match status" value="1"/>
</dbReference>
<dbReference type="EMBL" id="PDHS01000074">
    <property type="protein sequence ID" value="MQM29664.1"/>
    <property type="molecule type" value="Genomic_DNA"/>
</dbReference>
<dbReference type="GO" id="GO:0005524">
    <property type="term" value="F:ATP binding"/>
    <property type="evidence" value="ECO:0007669"/>
    <property type="project" value="UniProtKB-KW"/>
</dbReference>
<dbReference type="PROSITE" id="PS50109">
    <property type="entry name" value="HIS_KIN"/>
    <property type="match status" value="1"/>
</dbReference>
<gene>
    <name evidence="9" type="ORF">CRU78_03585</name>
</gene>
<evidence type="ECO:0000256" key="5">
    <source>
        <dbReference type="ARBA" id="ARBA00022777"/>
    </source>
</evidence>
<evidence type="ECO:0000313" key="10">
    <source>
        <dbReference type="Proteomes" id="UP000342300"/>
    </source>
</evidence>
<sequence length="63" mass="6734">MSDEVMAQISEPFFTTKAERGGTGLGLSISSSIVEKHGGRLRFESNKSSGTTVSIYLPIVKEA</sequence>
<dbReference type="GO" id="GO:0004673">
    <property type="term" value="F:protein histidine kinase activity"/>
    <property type="evidence" value="ECO:0007669"/>
    <property type="project" value="UniProtKB-EC"/>
</dbReference>
<keyword evidence="6" id="KW-0067">ATP-binding</keyword>
<name>A0A6A7RQ34_9PROT</name>
<evidence type="ECO:0000256" key="6">
    <source>
        <dbReference type="ARBA" id="ARBA00022840"/>
    </source>
</evidence>
<dbReference type="PANTHER" id="PTHR43065">
    <property type="entry name" value="SENSOR HISTIDINE KINASE"/>
    <property type="match status" value="1"/>
</dbReference>
<dbReference type="Gene3D" id="3.30.565.10">
    <property type="entry name" value="Histidine kinase-like ATPase, C-terminal domain"/>
    <property type="match status" value="1"/>
</dbReference>
<keyword evidence="5 9" id="KW-0418">Kinase</keyword>
<keyword evidence="4" id="KW-0547">Nucleotide-binding</keyword>
<proteinExistence type="predicted"/>
<dbReference type="Pfam" id="PF02518">
    <property type="entry name" value="HATPase_c"/>
    <property type="match status" value="1"/>
</dbReference>
<organism evidence="9 10">
    <name type="scientific">Candidatus Accumulibacter phosphatis</name>
    <dbReference type="NCBI Taxonomy" id="327160"/>
    <lineage>
        <taxon>Bacteria</taxon>
        <taxon>Pseudomonadati</taxon>
        <taxon>Pseudomonadota</taxon>
        <taxon>Betaproteobacteria</taxon>
        <taxon>Candidatus Accumulibacter</taxon>
    </lineage>
</organism>
<evidence type="ECO:0000313" key="9">
    <source>
        <dbReference type="EMBL" id="MQM29664.1"/>
    </source>
</evidence>
<evidence type="ECO:0000256" key="7">
    <source>
        <dbReference type="ARBA" id="ARBA00023012"/>
    </source>
</evidence>
<protein>
    <recommendedName>
        <fullName evidence="2">histidine kinase</fullName>
        <ecNumber evidence="2">2.7.13.3</ecNumber>
    </recommendedName>
</protein>
<dbReference type="InterPro" id="IPR005467">
    <property type="entry name" value="His_kinase_dom"/>
</dbReference>
<feature type="non-terminal residue" evidence="9">
    <location>
        <position position="1"/>
    </location>
</feature>
<dbReference type="PRINTS" id="PR00344">
    <property type="entry name" value="BCTRLSENSOR"/>
</dbReference>
<feature type="domain" description="Histidine kinase" evidence="8">
    <location>
        <begin position="1"/>
        <end position="61"/>
    </location>
</feature>
<evidence type="ECO:0000259" key="8">
    <source>
        <dbReference type="PROSITE" id="PS50109"/>
    </source>
</evidence>
<evidence type="ECO:0000256" key="3">
    <source>
        <dbReference type="ARBA" id="ARBA00022679"/>
    </source>
</evidence>
<dbReference type="GO" id="GO:0000160">
    <property type="term" value="P:phosphorelay signal transduction system"/>
    <property type="evidence" value="ECO:0007669"/>
    <property type="project" value="UniProtKB-KW"/>
</dbReference>
<dbReference type="InterPro" id="IPR003594">
    <property type="entry name" value="HATPase_dom"/>
</dbReference>
<evidence type="ECO:0000256" key="2">
    <source>
        <dbReference type="ARBA" id="ARBA00012438"/>
    </source>
</evidence>
<dbReference type="InterPro" id="IPR036890">
    <property type="entry name" value="HATPase_C_sf"/>
</dbReference>
<dbReference type="PANTHER" id="PTHR43065:SF46">
    <property type="entry name" value="C4-DICARBOXYLATE TRANSPORT SENSOR PROTEIN DCTB"/>
    <property type="match status" value="1"/>
</dbReference>
<evidence type="ECO:0000256" key="4">
    <source>
        <dbReference type="ARBA" id="ARBA00022741"/>
    </source>
</evidence>
<keyword evidence="7" id="KW-0902">Two-component regulatory system</keyword>
<dbReference type="AlphaFoldDB" id="A0A6A7RQ34"/>
<comment type="catalytic activity">
    <reaction evidence="1">
        <text>ATP + protein L-histidine = ADP + protein N-phospho-L-histidine.</text>
        <dbReference type="EC" id="2.7.13.3"/>
    </reaction>
</comment>
<reference evidence="9 10" key="1">
    <citation type="submission" date="2017-09" db="EMBL/GenBank/DDBJ databases">
        <title>Metagenomic Analysis Reveals Denitrifying Candidatus Accumulibacter and Flanking Population as a Source of N2O.</title>
        <authorList>
            <person name="Gao H."/>
            <person name="Mao Y."/>
            <person name="Zhao X."/>
            <person name="Liu W.-T."/>
            <person name="Zhang T."/>
            <person name="Wells G."/>
        </authorList>
    </citation>
    <scope>NUCLEOTIDE SEQUENCE [LARGE SCALE GENOMIC DNA]</scope>
    <source>
        <strain evidence="9">CANDO_2_IC</strain>
    </source>
</reference>
<accession>A0A6A7RQ34</accession>